<keyword evidence="2" id="KW-1185">Reference proteome</keyword>
<dbReference type="EMBL" id="JAQIZT010000001">
    <property type="protein sequence ID" value="KAJ7010376.1"/>
    <property type="molecule type" value="Genomic_DNA"/>
</dbReference>
<comment type="caution">
    <text evidence="1">The sequence shown here is derived from an EMBL/GenBank/DDBJ whole genome shotgun (WGS) entry which is preliminary data.</text>
</comment>
<name>A0AAD6RKX5_9ROSI</name>
<proteinExistence type="predicted"/>
<gene>
    <name evidence="1" type="ORF">NC653_000963</name>
</gene>
<organism evidence="1 2">
    <name type="scientific">Populus alba x Populus x berolinensis</name>
    <dbReference type="NCBI Taxonomy" id="444605"/>
    <lineage>
        <taxon>Eukaryota</taxon>
        <taxon>Viridiplantae</taxon>
        <taxon>Streptophyta</taxon>
        <taxon>Embryophyta</taxon>
        <taxon>Tracheophyta</taxon>
        <taxon>Spermatophyta</taxon>
        <taxon>Magnoliopsida</taxon>
        <taxon>eudicotyledons</taxon>
        <taxon>Gunneridae</taxon>
        <taxon>Pentapetalae</taxon>
        <taxon>rosids</taxon>
        <taxon>fabids</taxon>
        <taxon>Malpighiales</taxon>
        <taxon>Salicaceae</taxon>
        <taxon>Saliceae</taxon>
        <taxon>Populus</taxon>
    </lineage>
</organism>
<sequence>MYRDSSLEGPNSAFGAKDMQAKRKFCWLTNEVFLQVRIDLKTL</sequence>
<protein>
    <submittedName>
        <fullName evidence="1">Uncharacterized protein</fullName>
    </submittedName>
</protein>
<evidence type="ECO:0000313" key="1">
    <source>
        <dbReference type="EMBL" id="KAJ7010376.1"/>
    </source>
</evidence>
<dbReference type="Proteomes" id="UP001164929">
    <property type="component" value="Chromosome 1"/>
</dbReference>
<dbReference type="AlphaFoldDB" id="A0AAD6RKX5"/>
<evidence type="ECO:0000313" key="2">
    <source>
        <dbReference type="Proteomes" id="UP001164929"/>
    </source>
</evidence>
<accession>A0AAD6RKX5</accession>
<reference evidence="1 2" key="1">
    <citation type="journal article" date="2023" name="Mol. Ecol. Resour.">
        <title>Chromosome-level genome assembly of a triploid poplar Populus alba 'Berolinensis'.</title>
        <authorList>
            <person name="Chen S."/>
            <person name="Yu Y."/>
            <person name="Wang X."/>
            <person name="Wang S."/>
            <person name="Zhang T."/>
            <person name="Zhou Y."/>
            <person name="He R."/>
            <person name="Meng N."/>
            <person name="Wang Y."/>
            <person name="Liu W."/>
            <person name="Liu Z."/>
            <person name="Liu J."/>
            <person name="Guo Q."/>
            <person name="Huang H."/>
            <person name="Sederoff R.R."/>
            <person name="Wang G."/>
            <person name="Qu G."/>
            <person name="Chen S."/>
        </authorList>
    </citation>
    <scope>NUCLEOTIDE SEQUENCE [LARGE SCALE GENOMIC DNA]</scope>
    <source>
        <strain evidence="1">SC-2020</strain>
    </source>
</reference>